<evidence type="ECO:0000313" key="7">
    <source>
        <dbReference type="Proteomes" id="UP000202687"/>
    </source>
</evidence>
<dbReference type="RefSeq" id="YP_009052470.1">
    <property type="nucleotide sequence ID" value="NC_024704.1"/>
</dbReference>
<keyword evidence="3" id="KW-0693">Viral RNA replication</keyword>
<dbReference type="SUPFAM" id="SSF56672">
    <property type="entry name" value="DNA/RNA polymerases"/>
    <property type="match status" value="1"/>
</dbReference>
<dbReference type="GO" id="GO:0039694">
    <property type="term" value="P:viral RNA genome replication"/>
    <property type="evidence" value="ECO:0007669"/>
    <property type="project" value="InterPro"/>
</dbReference>
<proteinExistence type="predicted"/>
<dbReference type="Pfam" id="PF00680">
    <property type="entry name" value="RdRP_1"/>
    <property type="match status" value="1"/>
</dbReference>
<dbReference type="InterPro" id="IPR007094">
    <property type="entry name" value="RNA-dir_pol_PSvirus"/>
</dbReference>
<evidence type="ECO:0000256" key="3">
    <source>
        <dbReference type="ARBA" id="ARBA00022953"/>
    </source>
</evidence>
<feature type="domain" description="RdRp catalytic" evidence="5">
    <location>
        <begin position="406"/>
        <end position="548"/>
    </location>
</feature>
<dbReference type="KEGG" id="vg:20098134"/>
<dbReference type="GeneID" id="20098134"/>
<reference evidence="6 7" key="1">
    <citation type="submission" date="2014-05" db="EMBL/GenBank/DDBJ databases">
        <title>Study of a new virus infecting Cladosporium cladosporioides.</title>
        <authorList>
            <person name="Yu Z."/>
            <person name="Jin L."/>
            <person name="Chen H."/>
            <person name="Jiang X."/>
            <person name="Yu J."/>
            <person name="Xu W."/>
            <person name="Chen J."/>
        </authorList>
    </citation>
    <scope>NUCLEOTIDE SEQUENCE [LARGE SCALE GENOMIC DNA]</scope>
    <source>
        <strain evidence="6 7">DF15</strain>
    </source>
</reference>
<feature type="region of interest" description="Disordered" evidence="4">
    <location>
        <begin position="148"/>
        <end position="167"/>
    </location>
</feature>
<evidence type="ECO:0000256" key="4">
    <source>
        <dbReference type="SAM" id="MobiDB-lite"/>
    </source>
</evidence>
<evidence type="ECO:0000259" key="5">
    <source>
        <dbReference type="PROSITE" id="PS50507"/>
    </source>
</evidence>
<dbReference type="EMBL" id="KJ787686">
    <property type="protein sequence ID" value="AII80567.1"/>
    <property type="molecule type" value="Genomic_RNA"/>
</dbReference>
<keyword evidence="7" id="KW-1185">Reference proteome</keyword>
<evidence type="ECO:0000256" key="2">
    <source>
        <dbReference type="ARBA" id="ARBA00022695"/>
    </source>
</evidence>
<feature type="region of interest" description="Disordered" evidence="4">
    <location>
        <begin position="99"/>
        <end position="120"/>
    </location>
</feature>
<keyword evidence="6" id="KW-0696">RNA-directed RNA polymerase</keyword>
<dbReference type="InterPro" id="IPR043502">
    <property type="entry name" value="DNA/RNA_pol_sf"/>
</dbReference>
<organism evidence="6 7">
    <name type="scientific">Cladosporium cladosporioides virus 1</name>
    <dbReference type="NCBI Taxonomy" id="1529605"/>
    <lineage>
        <taxon>Viruses</taxon>
        <taxon>Riboviria</taxon>
        <taxon>Riboviria incertae sedis</taxon>
        <taxon>Polymycoviridae</taxon>
        <taxon>Polymycovirus</taxon>
        <taxon>Polymycovirus cladosporii</taxon>
        <taxon>Cladosporium cladosporioides polymycovirus 1</taxon>
    </lineage>
</organism>
<evidence type="ECO:0000313" key="6">
    <source>
        <dbReference type="EMBL" id="AII80567.1"/>
    </source>
</evidence>
<dbReference type="GO" id="GO:0003723">
    <property type="term" value="F:RNA binding"/>
    <property type="evidence" value="ECO:0007669"/>
    <property type="project" value="InterPro"/>
</dbReference>
<dbReference type="PROSITE" id="PS50507">
    <property type="entry name" value="RDRP_SSRNA_POS"/>
    <property type="match status" value="1"/>
</dbReference>
<dbReference type="GO" id="GO:0006351">
    <property type="term" value="P:DNA-templated transcription"/>
    <property type="evidence" value="ECO:0007669"/>
    <property type="project" value="InterPro"/>
</dbReference>
<keyword evidence="1" id="KW-0808">Transferase</keyword>
<accession>A0A076JYE6</accession>
<keyword evidence="2" id="KW-0548">Nucleotidyltransferase</keyword>
<sequence length="760" mass="82795">MASEASFVTQPDVHGPRTSIAKGPVTIREAEAMANYILRRTAKGTVDTRDVVMTMPGAGGLPDGKITLHHVSAPSPVPQSFRTTRAALTRIAGTEKEKLESLRRFDTPSDEKTSRRSFTRDSHRLDDAVLKAASLKDPSFRIYPLQRETPLSFGGGPPGEERPLKPTGLVTAGRMAKAAGTDELYRREMATALKMGDSTTHDPDSLHPRFLEYVHERTRSVPEKENKALAWAVTVMKELWRNQGIRAEARGIDSAEPDVLSSLMNPGSAGEYAEMGATNRKDPEVLELLSKSIKRYYKAGHAMATRGRRAPWADFTQQPVMSFGKKEAKAAKLVNGVRTPPVPRFIFNPSPVNYALAAFLHGDLSHQLQTRDPTHGPGFGPGRGKAWKFLDKVAAHLLPGKAELSCKAIMSDIAKWDANMSEALLSATFDLMESVVDKSSLDATGRATRRIMADVAKRQLMVKLIEHPSGYLLELFGCMPSGSFYTSCVNTIGNDLLALSLLGVTLMEQGVELSDVSPISVAQQASSDLVSYGDNQLIFDSLFSRFGVSYSLERHEAHLAAFGMKLKVDETGVSSQLGDVRFCSRGALLTPHGLAIVRSHTSIFHKIGGRAEVDPVINKLYVRALMVDLLGTDPILYHGLQHLEASIDVPGDARLSEHRLHKMVEPFAKKLYGNSSPESVASFVSLLKSPSAPDRGVLLSLRLPADAPGALKRFGTGLTLGSGKATTGLDDVGRWLLDLSPADYWKYVNDTGQTSIIYNN</sequence>
<dbReference type="InterPro" id="IPR001205">
    <property type="entry name" value="RNA-dir_pol_C"/>
</dbReference>
<evidence type="ECO:0000256" key="1">
    <source>
        <dbReference type="ARBA" id="ARBA00022679"/>
    </source>
</evidence>
<dbReference type="Proteomes" id="UP000202687">
    <property type="component" value="Genome"/>
</dbReference>
<feature type="region of interest" description="Disordered" evidence="4">
    <location>
        <begin position="1"/>
        <end position="21"/>
    </location>
</feature>
<dbReference type="OrthoDB" id="6277at10239"/>
<protein>
    <submittedName>
        <fullName evidence="6">Putative RNA-dependent RNA polymerase</fullName>
    </submittedName>
</protein>
<dbReference type="GO" id="GO:0003968">
    <property type="term" value="F:RNA-directed RNA polymerase activity"/>
    <property type="evidence" value="ECO:0007669"/>
    <property type="project" value="UniProtKB-KW"/>
</dbReference>
<name>A0A076JYE6_9VIRU</name>